<dbReference type="PROSITE" id="PS50002">
    <property type="entry name" value="SH3"/>
    <property type="match status" value="1"/>
</dbReference>
<dbReference type="EMBL" id="CH480815">
    <property type="protein sequence ID" value="EDW42048.1"/>
    <property type="molecule type" value="Genomic_DNA"/>
</dbReference>
<dbReference type="GO" id="GO:0007274">
    <property type="term" value="P:neuromuscular synaptic transmission"/>
    <property type="evidence" value="ECO:0007669"/>
    <property type="project" value="TreeGrafter"/>
</dbReference>
<evidence type="ECO:0000256" key="1">
    <source>
        <dbReference type="ARBA" id="ARBA00022443"/>
    </source>
</evidence>
<dbReference type="InterPro" id="IPR040325">
    <property type="entry name" value="RIMBP1/2/3"/>
</dbReference>
<name>B4HM11_DROSE</name>
<dbReference type="InterPro" id="IPR036028">
    <property type="entry name" value="SH3-like_dom_sf"/>
</dbReference>
<accession>B4HM11</accession>
<dbReference type="Gene3D" id="2.30.30.40">
    <property type="entry name" value="SH3 Domains"/>
    <property type="match status" value="1"/>
</dbReference>
<proteinExistence type="predicted"/>
<dbReference type="SUPFAM" id="SSF50044">
    <property type="entry name" value="SH3-domain"/>
    <property type="match status" value="1"/>
</dbReference>
<dbReference type="SMART" id="SM00326">
    <property type="entry name" value="SH3"/>
    <property type="match status" value="1"/>
</dbReference>
<feature type="domain" description="SH3" evidence="3">
    <location>
        <begin position="358"/>
        <end position="422"/>
    </location>
</feature>
<keyword evidence="5" id="KW-1185">Reference proteome</keyword>
<dbReference type="Proteomes" id="UP000001292">
    <property type="component" value="Unassembled WGS sequence"/>
</dbReference>
<dbReference type="FunFam" id="2.30.30.40:FF:000166">
    <property type="entry name" value="RIM-binding protein, isoform F"/>
    <property type="match status" value="1"/>
</dbReference>
<dbReference type="PhylomeDB" id="B4HM11"/>
<protein>
    <submittedName>
        <fullName evidence="4">GM24232</fullName>
    </submittedName>
</protein>
<dbReference type="HOGENOM" id="CLU_518044_0_0_1"/>
<dbReference type="PANTHER" id="PTHR14234">
    <property type="entry name" value="RIM BINDING PROTEIN-RELATED"/>
    <property type="match status" value="1"/>
</dbReference>
<dbReference type="AlphaFoldDB" id="B4HM11"/>
<dbReference type="STRING" id="7238.B4HM11"/>
<evidence type="ECO:0000313" key="4">
    <source>
        <dbReference type="EMBL" id="EDW42048.1"/>
    </source>
</evidence>
<gene>
    <name evidence="4" type="primary">Dsec\GM24232</name>
    <name evidence="4" type="ORF">Dsec_GM24232</name>
</gene>
<dbReference type="GO" id="GO:0045202">
    <property type="term" value="C:synapse"/>
    <property type="evidence" value="ECO:0007669"/>
    <property type="project" value="GOC"/>
</dbReference>
<organism evidence="5">
    <name type="scientific">Drosophila sechellia</name>
    <name type="common">Fruit fly</name>
    <dbReference type="NCBI Taxonomy" id="7238"/>
    <lineage>
        <taxon>Eukaryota</taxon>
        <taxon>Metazoa</taxon>
        <taxon>Ecdysozoa</taxon>
        <taxon>Arthropoda</taxon>
        <taxon>Hexapoda</taxon>
        <taxon>Insecta</taxon>
        <taxon>Pterygota</taxon>
        <taxon>Neoptera</taxon>
        <taxon>Endopterygota</taxon>
        <taxon>Diptera</taxon>
        <taxon>Brachycera</taxon>
        <taxon>Muscomorpha</taxon>
        <taxon>Ephydroidea</taxon>
        <taxon>Drosophilidae</taxon>
        <taxon>Drosophila</taxon>
        <taxon>Sophophora</taxon>
    </lineage>
</organism>
<evidence type="ECO:0000259" key="3">
    <source>
        <dbReference type="PROSITE" id="PS50002"/>
    </source>
</evidence>
<reference evidence="4 5" key="1">
    <citation type="journal article" date="2007" name="Nature">
        <title>Evolution of genes and genomes on the Drosophila phylogeny.</title>
        <authorList>
            <consortium name="Drosophila 12 Genomes Consortium"/>
            <person name="Clark A.G."/>
            <person name="Eisen M.B."/>
            <person name="Smith D.R."/>
            <person name="Bergman C.M."/>
            <person name="Oliver B."/>
            <person name="Markow T.A."/>
            <person name="Kaufman T.C."/>
            <person name="Kellis M."/>
            <person name="Gelbart W."/>
            <person name="Iyer V.N."/>
            <person name="Pollard D.A."/>
            <person name="Sackton T.B."/>
            <person name="Larracuente A.M."/>
            <person name="Singh N.D."/>
            <person name="Abad J.P."/>
            <person name="Abt D.N."/>
            <person name="Adryan B."/>
            <person name="Aguade M."/>
            <person name="Akashi H."/>
            <person name="Anderson W.W."/>
            <person name="Aquadro C.F."/>
            <person name="Ardell D.H."/>
            <person name="Arguello R."/>
            <person name="Artieri C.G."/>
            <person name="Barbash D.A."/>
            <person name="Barker D."/>
            <person name="Barsanti P."/>
            <person name="Batterham P."/>
            <person name="Batzoglou S."/>
            <person name="Begun D."/>
            <person name="Bhutkar A."/>
            <person name="Blanco E."/>
            <person name="Bosak S.A."/>
            <person name="Bradley R.K."/>
            <person name="Brand A.D."/>
            <person name="Brent M.R."/>
            <person name="Brooks A.N."/>
            <person name="Brown R.H."/>
            <person name="Butlin R.K."/>
            <person name="Caggese C."/>
            <person name="Calvi B.R."/>
            <person name="Bernardo de Carvalho A."/>
            <person name="Caspi A."/>
            <person name="Castrezana S."/>
            <person name="Celniker S.E."/>
            <person name="Chang J.L."/>
            <person name="Chapple C."/>
            <person name="Chatterji S."/>
            <person name="Chinwalla A."/>
            <person name="Civetta A."/>
            <person name="Clifton S.W."/>
            <person name="Comeron J.M."/>
            <person name="Costello J.C."/>
            <person name="Coyne J.A."/>
            <person name="Daub J."/>
            <person name="David R.G."/>
            <person name="Delcher A.L."/>
            <person name="Delehaunty K."/>
            <person name="Do C.B."/>
            <person name="Ebling H."/>
            <person name="Edwards K."/>
            <person name="Eickbush T."/>
            <person name="Evans J.D."/>
            <person name="Filipski A."/>
            <person name="Findeiss S."/>
            <person name="Freyhult E."/>
            <person name="Fulton L."/>
            <person name="Fulton R."/>
            <person name="Garcia A.C."/>
            <person name="Gardiner A."/>
            <person name="Garfield D.A."/>
            <person name="Garvin B.E."/>
            <person name="Gibson G."/>
            <person name="Gilbert D."/>
            <person name="Gnerre S."/>
            <person name="Godfrey J."/>
            <person name="Good R."/>
            <person name="Gotea V."/>
            <person name="Gravely B."/>
            <person name="Greenberg A.J."/>
            <person name="Griffiths-Jones S."/>
            <person name="Gross S."/>
            <person name="Guigo R."/>
            <person name="Gustafson E.A."/>
            <person name="Haerty W."/>
            <person name="Hahn M.W."/>
            <person name="Halligan D.L."/>
            <person name="Halpern A.L."/>
            <person name="Halter G.M."/>
            <person name="Han M.V."/>
            <person name="Heger A."/>
            <person name="Hillier L."/>
            <person name="Hinrichs A.S."/>
            <person name="Holmes I."/>
            <person name="Hoskins R.A."/>
            <person name="Hubisz M.J."/>
            <person name="Hultmark D."/>
            <person name="Huntley M.A."/>
            <person name="Jaffe D.B."/>
            <person name="Jagadeeshan S."/>
            <person name="Jeck W.R."/>
            <person name="Johnson J."/>
            <person name="Jones C.D."/>
            <person name="Jordan W.C."/>
            <person name="Karpen G.H."/>
            <person name="Kataoka E."/>
            <person name="Keightley P.D."/>
            <person name="Kheradpour P."/>
            <person name="Kirkness E.F."/>
            <person name="Koerich L.B."/>
            <person name="Kristiansen K."/>
            <person name="Kudrna D."/>
            <person name="Kulathinal R.J."/>
            <person name="Kumar S."/>
            <person name="Kwok R."/>
            <person name="Lander E."/>
            <person name="Langley C.H."/>
            <person name="Lapoint R."/>
            <person name="Lazzaro B.P."/>
            <person name="Lee S.J."/>
            <person name="Levesque L."/>
            <person name="Li R."/>
            <person name="Lin C.F."/>
            <person name="Lin M.F."/>
            <person name="Lindblad-Toh K."/>
            <person name="Llopart A."/>
            <person name="Long M."/>
            <person name="Low L."/>
            <person name="Lozovsky E."/>
            <person name="Lu J."/>
            <person name="Luo M."/>
            <person name="Machado C.A."/>
            <person name="Makalowski W."/>
            <person name="Marzo M."/>
            <person name="Matsuda M."/>
            <person name="Matzkin L."/>
            <person name="McAllister B."/>
            <person name="McBride C.S."/>
            <person name="McKernan B."/>
            <person name="McKernan K."/>
            <person name="Mendez-Lago M."/>
            <person name="Minx P."/>
            <person name="Mollenhauer M.U."/>
            <person name="Montooth K."/>
            <person name="Mount S.M."/>
            <person name="Mu X."/>
            <person name="Myers E."/>
            <person name="Negre B."/>
            <person name="Newfeld S."/>
            <person name="Nielsen R."/>
            <person name="Noor M.A."/>
            <person name="O'Grady P."/>
            <person name="Pachter L."/>
            <person name="Papaceit M."/>
            <person name="Parisi M.J."/>
            <person name="Parisi M."/>
            <person name="Parts L."/>
            <person name="Pedersen J.S."/>
            <person name="Pesole G."/>
            <person name="Phillippy A.M."/>
            <person name="Ponting C.P."/>
            <person name="Pop M."/>
            <person name="Porcelli D."/>
            <person name="Powell J.R."/>
            <person name="Prohaska S."/>
            <person name="Pruitt K."/>
            <person name="Puig M."/>
            <person name="Quesneville H."/>
            <person name="Ram K.R."/>
            <person name="Rand D."/>
            <person name="Rasmussen M.D."/>
            <person name="Reed L.K."/>
            <person name="Reenan R."/>
            <person name="Reily A."/>
            <person name="Remington K.A."/>
            <person name="Rieger T.T."/>
            <person name="Ritchie M.G."/>
            <person name="Robin C."/>
            <person name="Rogers Y.H."/>
            <person name="Rohde C."/>
            <person name="Rozas J."/>
            <person name="Rubenfield M.J."/>
            <person name="Ruiz A."/>
            <person name="Russo S."/>
            <person name="Salzberg S.L."/>
            <person name="Sanchez-Gracia A."/>
            <person name="Saranga D.J."/>
            <person name="Sato H."/>
            <person name="Schaeffer S.W."/>
            <person name="Schatz M.C."/>
            <person name="Schlenke T."/>
            <person name="Schwartz R."/>
            <person name="Segarra C."/>
            <person name="Singh R.S."/>
            <person name="Sirot L."/>
            <person name="Sirota M."/>
            <person name="Sisneros N.B."/>
            <person name="Smith C.D."/>
            <person name="Smith T.F."/>
            <person name="Spieth J."/>
            <person name="Stage D.E."/>
            <person name="Stark A."/>
            <person name="Stephan W."/>
            <person name="Strausberg R.L."/>
            <person name="Strempel S."/>
            <person name="Sturgill D."/>
            <person name="Sutton G."/>
            <person name="Sutton G.G."/>
            <person name="Tao W."/>
            <person name="Teichmann S."/>
            <person name="Tobari Y.N."/>
            <person name="Tomimura Y."/>
            <person name="Tsolas J.M."/>
            <person name="Valente V.L."/>
            <person name="Venter E."/>
            <person name="Venter J.C."/>
            <person name="Vicario S."/>
            <person name="Vieira F.G."/>
            <person name="Vilella A.J."/>
            <person name="Villasante A."/>
            <person name="Walenz B."/>
            <person name="Wang J."/>
            <person name="Wasserman M."/>
            <person name="Watts T."/>
            <person name="Wilson D."/>
            <person name="Wilson R.K."/>
            <person name="Wing R.A."/>
            <person name="Wolfner M.F."/>
            <person name="Wong A."/>
            <person name="Wong G.K."/>
            <person name="Wu C.I."/>
            <person name="Wu G."/>
            <person name="Yamamoto D."/>
            <person name="Yang H.P."/>
            <person name="Yang S.P."/>
            <person name="Yorke J.A."/>
            <person name="Yoshida K."/>
            <person name="Zdobnov E."/>
            <person name="Zhang P."/>
            <person name="Zhang Y."/>
            <person name="Zimin A.V."/>
            <person name="Baldwin J."/>
            <person name="Abdouelleil A."/>
            <person name="Abdulkadir J."/>
            <person name="Abebe A."/>
            <person name="Abera B."/>
            <person name="Abreu J."/>
            <person name="Acer S.C."/>
            <person name="Aftuck L."/>
            <person name="Alexander A."/>
            <person name="An P."/>
            <person name="Anderson E."/>
            <person name="Anderson S."/>
            <person name="Arachi H."/>
            <person name="Azer M."/>
            <person name="Bachantsang P."/>
            <person name="Barry A."/>
            <person name="Bayul T."/>
            <person name="Berlin A."/>
            <person name="Bessette D."/>
            <person name="Bloom T."/>
            <person name="Blye J."/>
            <person name="Boguslavskiy L."/>
            <person name="Bonnet C."/>
            <person name="Boukhgalter B."/>
            <person name="Bourzgui I."/>
            <person name="Brown A."/>
            <person name="Cahill P."/>
            <person name="Channer S."/>
            <person name="Cheshatsang Y."/>
            <person name="Chuda L."/>
            <person name="Citroen M."/>
            <person name="Collymore A."/>
            <person name="Cooke P."/>
            <person name="Costello M."/>
            <person name="D'Aco K."/>
            <person name="Daza R."/>
            <person name="De Haan G."/>
            <person name="DeGray S."/>
            <person name="DeMaso C."/>
            <person name="Dhargay N."/>
            <person name="Dooley K."/>
            <person name="Dooley E."/>
            <person name="Doricent M."/>
            <person name="Dorje P."/>
            <person name="Dorjee K."/>
            <person name="Dupes A."/>
            <person name="Elong R."/>
            <person name="Falk J."/>
            <person name="Farina A."/>
            <person name="Faro S."/>
            <person name="Ferguson D."/>
            <person name="Fisher S."/>
            <person name="Foley C.D."/>
            <person name="Franke A."/>
            <person name="Friedrich D."/>
            <person name="Gadbois L."/>
            <person name="Gearin G."/>
            <person name="Gearin C.R."/>
            <person name="Giannoukos G."/>
            <person name="Goode T."/>
            <person name="Graham J."/>
            <person name="Grandbois E."/>
            <person name="Grewal S."/>
            <person name="Gyaltsen K."/>
            <person name="Hafez N."/>
            <person name="Hagos B."/>
            <person name="Hall J."/>
            <person name="Henson C."/>
            <person name="Hollinger A."/>
            <person name="Honan T."/>
            <person name="Huard M.D."/>
            <person name="Hughes L."/>
            <person name="Hurhula B."/>
            <person name="Husby M.E."/>
            <person name="Kamat A."/>
            <person name="Kanga B."/>
            <person name="Kashin S."/>
            <person name="Khazanovich D."/>
            <person name="Kisner P."/>
            <person name="Lance K."/>
            <person name="Lara M."/>
            <person name="Lee W."/>
            <person name="Lennon N."/>
            <person name="Letendre F."/>
            <person name="LeVine R."/>
            <person name="Lipovsky A."/>
            <person name="Liu X."/>
            <person name="Liu J."/>
            <person name="Liu S."/>
            <person name="Lokyitsang T."/>
            <person name="Lokyitsang Y."/>
            <person name="Lubonja R."/>
            <person name="Lui A."/>
            <person name="MacDonald P."/>
            <person name="Magnisalis V."/>
            <person name="Maru K."/>
            <person name="Matthews C."/>
            <person name="McCusker W."/>
            <person name="McDonough S."/>
            <person name="Mehta T."/>
            <person name="Meldrim J."/>
            <person name="Meneus L."/>
            <person name="Mihai O."/>
            <person name="Mihalev A."/>
            <person name="Mihova T."/>
            <person name="Mittelman R."/>
            <person name="Mlenga V."/>
            <person name="Montmayeur A."/>
            <person name="Mulrain L."/>
            <person name="Navidi A."/>
            <person name="Naylor J."/>
            <person name="Negash T."/>
            <person name="Nguyen T."/>
            <person name="Nguyen N."/>
            <person name="Nicol R."/>
            <person name="Norbu C."/>
            <person name="Norbu N."/>
            <person name="Novod N."/>
            <person name="O'Neill B."/>
            <person name="Osman S."/>
            <person name="Markiewicz E."/>
            <person name="Oyono O.L."/>
            <person name="Patti C."/>
            <person name="Phunkhang P."/>
            <person name="Pierre F."/>
            <person name="Priest M."/>
            <person name="Raghuraman S."/>
            <person name="Rege F."/>
            <person name="Reyes R."/>
            <person name="Rise C."/>
            <person name="Rogov P."/>
            <person name="Ross K."/>
            <person name="Ryan E."/>
            <person name="Settipalli S."/>
            <person name="Shea T."/>
            <person name="Sherpa N."/>
            <person name="Shi L."/>
            <person name="Shih D."/>
            <person name="Sparrow T."/>
            <person name="Spaulding J."/>
            <person name="Stalker J."/>
            <person name="Stange-Thomann N."/>
            <person name="Stavropoulos S."/>
            <person name="Stone C."/>
            <person name="Strader C."/>
            <person name="Tesfaye S."/>
            <person name="Thomson T."/>
            <person name="Thoulutsang Y."/>
            <person name="Thoulutsang D."/>
            <person name="Topham K."/>
            <person name="Topping I."/>
            <person name="Tsamla T."/>
            <person name="Vassiliev H."/>
            <person name="Vo A."/>
            <person name="Wangchuk T."/>
            <person name="Wangdi T."/>
            <person name="Weiand M."/>
            <person name="Wilkinson J."/>
            <person name="Wilson A."/>
            <person name="Yadav S."/>
            <person name="Young G."/>
            <person name="Yu Q."/>
            <person name="Zembek L."/>
            <person name="Zhong D."/>
            <person name="Zimmer A."/>
            <person name="Zwirko Z."/>
            <person name="Jaffe D.B."/>
            <person name="Alvarez P."/>
            <person name="Brockman W."/>
            <person name="Butler J."/>
            <person name="Chin C."/>
            <person name="Gnerre S."/>
            <person name="Grabherr M."/>
            <person name="Kleber M."/>
            <person name="Mauceli E."/>
            <person name="MacCallum I."/>
        </authorList>
    </citation>
    <scope>NUCLEOTIDE SEQUENCE [LARGE SCALE GENOMIC DNA]</scope>
    <source>
        <strain evidence="5">Rob3c / Tucson 14021-0248.25</strain>
    </source>
</reference>
<sequence>MSALPPSSMLSTVNSEFRTISKSELEEELNRYKRAVLGGGGGGGSGGGGGVSALSSGYSSLPQSLASTLPNGGASTSLSGTSLGSHSAAAAAAAHSVSAGSGGVVGGGGQGGLSSISALVPNSISGISSSLSSHAIQSMQYGTGQTSVEKLLSGTSGISGIPPLPSTTMPLLSLNSHNLPPAGSTSYSALGAGGGTSLTHPTMSNLGLLDTGTLLGSTGLSGLGVGPGVGGITGATSLYGLSGGGGAGGLGSSYGPPFLDVASSASYPFTAAALRQASKMKMLDEIDIPLTRYNRSSPCSPIPPNNWGLDEFTDGLSVSMMHNRGGLALGALDLDTRNHGLNGASEPQVDMLDIPGKGRCCVFIARFPYDPPEEAEGELSLCAGDYLLVWTSGEPQGGYLDAELLDGRRGLVPASFVQRLVGDDLLEFHQAVLSTLRDAEDGSMQCDTTSLPSLPPHNPLLTHTHEDLARLSETHTDLEHDQDDISDNAEMPINCLKENAMQRTILNETSTCSFSLYETETKTETP</sequence>
<dbReference type="PANTHER" id="PTHR14234:SF19">
    <property type="entry name" value="RIM-BINDING PROTEIN, ISOFORM F"/>
    <property type="match status" value="1"/>
</dbReference>
<dbReference type="SMR" id="B4HM11"/>
<dbReference type="InterPro" id="IPR001452">
    <property type="entry name" value="SH3_domain"/>
</dbReference>
<keyword evidence="1 2" id="KW-0728">SH3 domain</keyword>
<evidence type="ECO:0000313" key="5">
    <source>
        <dbReference type="Proteomes" id="UP000001292"/>
    </source>
</evidence>
<evidence type="ECO:0000256" key="2">
    <source>
        <dbReference type="PROSITE-ProRule" id="PRU00192"/>
    </source>
</evidence>
<dbReference type="Pfam" id="PF14604">
    <property type="entry name" value="SH3_9"/>
    <property type="match status" value="1"/>
</dbReference>